<organism evidence="1 2">
    <name type="scientific">Candidatus Dojkabacteria bacterium</name>
    <dbReference type="NCBI Taxonomy" id="2099670"/>
    <lineage>
        <taxon>Bacteria</taxon>
        <taxon>Candidatus Dojkabacteria</taxon>
    </lineage>
</organism>
<dbReference type="EMBL" id="SSDS01000073">
    <property type="protein sequence ID" value="TXG76424.1"/>
    <property type="molecule type" value="Genomic_DNA"/>
</dbReference>
<evidence type="ECO:0000313" key="2">
    <source>
        <dbReference type="Proteomes" id="UP000321026"/>
    </source>
</evidence>
<accession>A0A5C7J5I4</accession>
<dbReference type="Proteomes" id="UP000321026">
    <property type="component" value="Unassembled WGS sequence"/>
</dbReference>
<proteinExistence type="predicted"/>
<reference evidence="1 2" key="1">
    <citation type="submission" date="2018-09" db="EMBL/GenBank/DDBJ databases">
        <title>Metagenome Assembled Genomes from an Advanced Water Purification Facility.</title>
        <authorList>
            <person name="Stamps B.W."/>
            <person name="Spear J.R."/>
        </authorList>
    </citation>
    <scope>NUCLEOTIDE SEQUENCE [LARGE SCALE GENOMIC DNA]</scope>
    <source>
        <strain evidence="1">Bin_63_2</strain>
    </source>
</reference>
<sequence length="65" mass="7048">MSKTLGKPFLLVINVATVATVDTVATWPVMQQDMGVMPVTVLQVQNTPELPGALCFLYKLQGLDD</sequence>
<protein>
    <submittedName>
        <fullName evidence="1">Uncharacterized protein</fullName>
    </submittedName>
</protein>
<dbReference type="AlphaFoldDB" id="A0A5C7J5I4"/>
<evidence type="ECO:0000313" key="1">
    <source>
        <dbReference type="EMBL" id="TXG76424.1"/>
    </source>
</evidence>
<comment type="caution">
    <text evidence="1">The sequence shown here is derived from an EMBL/GenBank/DDBJ whole genome shotgun (WGS) entry which is preliminary data.</text>
</comment>
<gene>
    <name evidence="1" type="ORF">E6Q11_04690</name>
</gene>
<name>A0A5C7J5I4_9BACT</name>